<sequence length="106" mass="11712">MPCRWSSPSDPQPLVWPRGTLLPRSVKGCHPPVELNHSDPIQDGAQEPDFLLKLPPLAPEELQLSSHLLNFALQLFCLSLSGRDQLLADPCLQLLVHSLQGQNLSC</sequence>
<comment type="caution">
    <text evidence="1">The sequence shown here is derived from an EMBL/GenBank/DDBJ whole genome shotgun (WGS) entry which is preliminary data.</text>
</comment>
<evidence type="ECO:0000313" key="1">
    <source>
        <dbReference type="EMBL" id="RRT38413.1"/>
    </source>
</evidence>
<accession>A0A426XG33</accession>
<dbReference type="EMBL" id="AMZH03021244">
    <property type="protein sequence ID" value="RRT38413.1"/>
    <property type="molecule type" value="Genomic_DNA"/>
</dbReference>
<protein>
    <submittedName>
        <fullName evidence="1">Uncharacterized protein</fullName>
    </submittedName>
</protein>
<dbReference type="AlphaFoldDB" id="A0A426XG33"/>
<gene>
    <name evidence="1" type="ORF">B296_00033520</name>
</gene>
<dbReference type="Proteomes" id="UP000287651">
    <property type="component" value="Unassembled WGS sequence"/>
</dbReference>
<evidence type="ECO:0000313" key="2">
    <source>
        <dbReference type="Proteomes" id="UP000287651"/>
    </source>
</evidence>
<name>A0A426XG33_ENSVE</name>
<reference evidence="1 2" key="1">
    <citation type="journal article" date="2014" name="Agronomy (Basel)">
        <title>A Draft Genome Sequence for Ensete ventricosum, the Drought-Tolerant Tree Against Hunger.</title>
        <authorList>
            <person name="Harrison J."/>
            <person name="Moore K.A."/>
            <person name="Paszkiewicz K."/>
            <person name="Jones T."/>
            <person name="Grant M."/>
            <person name="Ambacheew D."/>
            <person name="Muzemil S."/>
            <person name="Studholme D.J."/>
        </authorList>
    </citation>
    <scope>NUCLEOTIDE SEQUENCE [LARGE SCALE GENOMIC DNA]</scope>
</reference>
<organism evidence="1 2">
    <name type="scientific">Ensete ventricosum</name>
    <name type="common">Abyssinian banana</name>
    <name type="synonym">Musa ensete</name>
    <dbReference type="NCBI Taxonomy" id="4639"/>
    <lineage>
        <taxon>Eukaryota</taxon>
        <taxon>Viridiplantae</taxon>
        <taxon>Streptophyta</taxon>
        <taxon>Embryophyta</taxon>
        <taxon>Tracheophyta</taxon>
        <taxon>Spermatophyta</taxon>
        <taxon>Magnoliopsida</taxon>
        <taxon>Liliopsida</taxon>
        <taxon>Zingiberales</taxon>
        <taxon>Musaceae</taxon>
        <taxon>Ensete</taxon>
    </lineage>
</organism>
<proteinExistence type="predicted"/>